<accession>A0A0F9I3R9</accession>
<dbReference type="EMBL" id="LAZR01013372">
    <property type="protein sequence ID" value="KKM22266.1"/>
    <property type="molecule type" value="Genomic_DNA"/>
</dbReference>
<feature type="non-terminal residue" evidence="1">
    <location>
        <position position="37"/>
    </location>
</feature>
<organism evidence="1">
    <name type="scientific">marine sediment metagenome</name>
    <dbReference type="NCBI Taxonomy" id="412755"/>
    <lineage>
        <taxon>unclassified sequences</taxon>
        <taxon>metagenomes</taxon>
        <taxon>ecological metagenomes</taxon>
    </lineage>
</organism>
<name>A0A0F9I3R9_9ZZZZ</name>
<proteinExistence type="predicted"/>
<dbReference type="AlphaFoldDB" id="A0A0F9I3R9"/>
<gene>
    <name evidence="1" type="ORF">LCGC14_1626990</name>
</gene>
<reference evidence="1" key="1">
    <citation type="journal article" date="2015" name="Nature">
        <title>Complex archaea that bridge the gap between prokaryotes and eukaryotes.</title>
        <authorList>
            <person name="Spang A."/>
            <person name="Saw J.H."/>
            <person name="Jorgensen S.L."/>
            <person name="Zaremba-Niedzwiedzka K."/>
            <person name="Martijn J."/>
            <person name="Lind A.E."/>
            <person name="van Eijk R."/>
            <person name="Schleper C."/>
            <person name="Guy L."/>
            <person name="Ettema T.J."/>
        </authorList>
    </citation>
    <scope>NUCLEOTIDE SEQUENCE</scope>
</reference>
<comment type="caution">
    <text evidence="1">The sequence shown here is derived from an EMBL/GenBank/DDBJ whole genome shotgun (WGS) entry which is preliminary data.</text>
</comment>
<sequence>MADDSAVATKPIGRPTLLTPELQEKICGYIAKGNYQA</sequence>
<evidence type="ECO:0000313" key="1">
    <source>
        <dbReference type="EMBL" id="KKM22266.1"/>
    </source>
</evidence>
<protein>
    <submittedName>
        <fullName evidence="1">Uncharacterized protein</fullName>
    </submittedName>
</protein>